<keyword evidence="4" id="KW-1185">Reference proteome</keyword>
<evidence type="ECO:0008006" key="5">
    <source>
        <dbReference type="Google" id="ProtNLM"/>
    </source>
</evidence>
<feature type="transmembrane region" description="Helical" evidence="2">
    <location>
        <begin position="110"/>
        <end position="130"/>
    </location>
</feature>
<dbReference type="PANTHER" id="PTHR37517">
    <property type="entry name" value="TRANSMEMBRANE PROTEIN"/>
    <property type="match status" value="1"/>
</dbReference>
<evidence type="ECO:0000256" key="1">
    <source>
        <dbReference type="SAM" id="MobiDB-lite"/>
    </source>
</evidence>
<gene>
    <name evidence="3" type="ORF">RB653_004881</name>
</gene>
<accession>A0AAN7UBC5</accession>
<comment type="caution">
    <text evidence="3">The sequence shown here is derived from an EMBL/GenBank/DDBJ whole genome shotgun (WGS) entry which is preliminary data.</text>
</comment>
<keyword evidence="2" id="KW-1133">Transmembrane helix</keyword>
<protein>
    <recommendedName>
        <fullName evidence="5">Transmembrane protein</fullName>
    </recommendedName>
</protein>
<keyword evidence="2" id="KW-0472">Membrane</keyword>
<dbReference type="PANTHER" id="PTHR37517:SF4">
    <property type="entry name" value="TRANSMEMBRANE PROTEIN"/>
    <property type="match status" value="1"/>
</dbReference>
<keyword evidence="2" id="KW-0812">Transmembrane</keyword>
<dbReference type="EMBL" id="JAVFKY010000001">
    <property type="protein sequence ID" value="KAK5583290.1"/>
    <property type="molecule type" value="Genomic_DNA"/>
</dbReference>
<name>A0AAN7UBC5_9MYCE</name>
<proteinExistence type="predicted"/>
<organism evidence="3 4">
    <name type="scientific">Dictyostelium firmibasis</name>
    <dbReference type="NCBI Taxonomy" id="79012"/>
    <lineage>
        <taxon>Eukaryota</taxon>
        <taxon>Amoebozoa</taxon>
        <taxon>Evosea</taxon>
        <taxon>Eumycetozoa</taxon>
        <taxon>Dictyostelia</taxon>
        <taxon>Dictyosteliales</taxon>
        <taxon>Dictyosteliaceae</taxon>
        <taxon>Dictyostelium</taxon>
    </lineage>
</organism>
<dbReference type="Proteomes" id="UP001344447">
    <property type="component" value="Unassembled WGS sequence"/>
</dbReference>
<sequence length="135" mass="15535">MAGIDIDIENSNSNSNPNNTNKNINNNNINNEINSFNETMNGSLYITKKSSIDSKQVGKYSLISPEDTVAHDVFYCQMIFILGFIFYFPFFFSSFYVFNTQSGTIKKLGFASVCLFTLYTFLIAIIYWSVKDYYY</sequence>
<dbReference type="AlphaFoldDB" id="A0AAN7UBC5"/>
<feature type="region of interest" description="Disordered" evidence="1">
    <location>
        <begin position="1"/>
        <end position="26"/>
    </location>
</feature>
<evidence type="ECO:0000313" key="3">
    <source>
        <dbReference type="EMBL" id="KAK5583290.1"/>
    </source>
</evidence>
<feature type="transmembrane region" description="Helical" evidence="2">
    <location>
        <begin position="78"/>
        <end position="98"/>
    </location>
</feature>
<evidence type="ECO:0000256" key="2">
    <source>
        <dbReference type="SAM" id="Phobius"/>
    </source>
</evidence>
<evidence type="ECO:0000313" key="4">
    <source>
        <dbReference type="Proteomes" id="UP001344447"/>
    </source>
</evidence>
<feature type="compositionally biased region" description="Low complexity" evidence="1">
    <location>
        <begin position="9"/>
        <end position="26"/>
    </location>
</feature>
<reference evidence="3 4" key="1">
    <citation type="submission" date="2023-11" db="EMBL/GenBank/DDBJ databases">
        <title>Dfirmibasis_genome.</title>
        <authorList>
            <person name="Edelbroek B."/>
            <person name="Kjellin J."/>
            <person name="Jerlstrom-Hultqvist J."/>
            <person name="Soderbom F."/>
        </authorList>
    </citation>
    <scope>NUCLEOTIDE SEQUENCE [LARGE SCALE GENOMIC DNA]</scope>
    <source>
        <strain evidence="3 4">TNS-C-14</strain>
    </source>
</reference>